<dbReference type="InterPro" id="IPR045851">
    <property type="entry name" value="AMP-bd_C_sf"/>
</dbReference>
<accession>A0A4U1JKU6</accession>
<dbReference type="Gene3D" id="3.40.50.12780">
    <property type="entry name" value="N-terminal domain of ligase-like"/>
    <property type="match status" value="1"/>
</dbReference>
<dbReference type="OrthoDB" id="9803968at2"/>
<keyword evidence="2" id="KW-0436">Ligase</keyword>
<dbReference type="GO" id="GO:0031177">
    <property type="term" value="F:phosphopantetheine binding"/>
    <property type="evidence" value="ECO:0007669"/>
    <property type="project" value="TreeGrafter"/>
</dbReference>
<dbReference type="Gene3D" id="3.30.559.30">
    <property type="entry name" value="Nonribosomal peptide synthetase, condensation domain"/>
    <property type="match status" value="2"/>
</dbReference>
<dbReference type="Proteomes" id="UP000310597">
    <property type="component" value="Unassembled WGS sequence"/>
</dbReference>
<dbReference type="Gene3D" id="3.30.300.30">
    <property type="match status" value="1"/>
</dbReference>
<dbReference type="Gene3D" id="3.30.559.10">
    <property type="entry name" value="Chloramphenicol acetyltransferase-like domain"/>
    <property type="match status" value="2"/>
</dbReference>
<feature type="region of interest" description="Disordered" evidence="3">
    <location>
        <begin position="198"/>
        <end position="220"/>
    </location>
</feature>
<dbReference type="PROSITE" id="PS00455">
    <property type="entry name" value="AMP_BINDING"/>
    <property type="match status" value="1"/>
</dbReference>
<protein>
    <submittedName>
        <fullName evidence="7">Amino acid adenylation domain-containing protein</fullName>
    </submittedName>
</protein>
<evidence type="ECO:0000259" key="6">
    <source>
        <dbReference type="Pfam" id="PF13193"/>
    </source>
</evidence>
<evidence type="ECO:0000313" key="7">
    <source>
        <dbReference type="EMBL" id="TKD13413.1"/>
    </source>
</evidence>
<feature type="domain" description="AMP-binding enzyme C-terminal" evidence="6">
    <location>
        <begin position="1267"/>
        <end position="1343"/>
    </location>
</feature>
<dbReference type="PANTHER" id="PTHR45527:SF10">
    <property type="entry name" value="PYOCHELIN SYNTHASE PCHF"/>
    <property type="match status" value="1"/>
</dbReference>
<dbReference type="SUPFAM" id="SSF52777">
    <property type="entry name" value="CoA-dependent acyltransferases"/>
    <property type="match status" value="4"/>
</dbReference>
<sequence length="1458" mass="153347">MPDLTPMQTACWINGHAGGRDPQAPSAHLYVELETRTAAQPLQPARLAQAFAALIARHPALRLSVSAEGRAAIVPPGPGHALRQHDLRGRDPQAVAAALARLREDKTHQRLPLAAGQPLEATLSLLPGGGHRLHLDLDMVAADPSCLPALLEDLAQLYEDGPGDAPPAPDPDPVDRPGRSDDAQALARARDWWRDRLTALPEPPRLPAPDAAPADRRARSTRLAATLDPAQARGVIAQARALRVTPSALALAVFAQELGRACGQTALRLTVPIFHRDAAEPEIGEASNFTLLGLAGLEDDLPVLAQRVQAGLVQGIAQAACPGPQLLRDLARQLGRMPAAPVVFTAGLDHPRGSILGERARRVLGDLVWSVSQGPGVALDAQIARLGEGILLNWDIRLDLLDRDWTEALFARVLGRLRALAQAPVPPRSWPLAPLQRAYLMGRETVLPLGGVAMQEARLFRGTLDPAALRERLSQLVAAHPALRLRIEAATGRQHCLPRIELPWTTLDLTQTPDAAARLDAFWEEFAPAPCPLDGTLWQVVALRMPAGQPDALAVKFDALALDGPAIAQICAEMLAPTPPGIATTADPTRADPIDAAPRPADTAYWTAALARIEEPPRLPWRLPLDQLGPARRRRSARRIDAPQVAALRRIAAREKLFLNTLLSFTVLEVLARFTPDLRLCVGLPTAPALDRTGLGNRSSFLVIDHAVGPGPAAARAAALQAETMRALAHASLSGVDLARPLLARTGAALALPVVLTNGLSWPLPDPSAPLREVAGLTQTPQVALDLRLLRTAGGGIEIAADHAETALAPETVAAILDAIAAALAALCAAGALVLPDPLVPVALPAQSAEIPDPLPHLPRLAAHLRAGRGTALICGERRLTYADLRRDVEAFLAGLAAQGIGPGDVVAIELPRGPDHVALQLATAMAGVIRVPIDAAAPPTRRDQLLSRAAPALVVSQRPIAGFAAIGPEALRRPGGALPDAATLAARSLSRDPGYYLFTSGSTGTPKCVVLNNRATANVLAQSLQAWQVSDADVLLSVTPLHHDMSVFDVFGTLCAGATLVLPTQEKDAMDWARLVATQGVTLWVSVPAILEMLLACARPDQLATLRLVAQGGDYIKPAVVARLRAELPGARLVSLGGPTETTIWSIWHEIGTTPESAHENERDAIPYGRALAGAEYRICNPLGELCPPGVPGRIHTLGDCLALGYLEDGRLVQTDFIALTGDAGPPRRAFRTGDLGRWRADGVILFSGRLGSHVKVRGVRVSLAEIEAALAAHPGLRAAMVVDLVSGDGRETTLAAVYACRAGAEISSGALRAFLSQTLPPSHLPDRFVPVPDLPLSANGKPDRVAGRRLACTPPRTPAPEPAAAPVAETQADPALVAQVLALYLERLGPRNATGAGATADSPLLDLGLLPDDLAPIAAALNARFGSALTPMQLLAPRSARAVAALIAAAPALPPA</sequence>
<dbReference type="InterPro" id="IPR020845">
    <property type="entry name" value="AMP-binding_CS"/>
</dbReference>
<dbReference type="InterPro" id="IPR000873">
    <property type="entry name" value="AMP-dep_synth/lig_dom"/>
</dbReference>
<dbReference type="InterPro" id="IPR001242">
    <property type="entry name" value="Condensation_dom"/>
</dbReference>
<reference evidence="7 8" key="1">
    <citation type="submission" date="2019-04" db="EMBL/GenBank/DDBJ databases">
        <title>Draft Whole-Genome sequence of the purple photosynthetic bacterium Rhodobacter capsulatus SP108 with an indigenous class A beta-lactamase.</title>
        <authorList>
            <person name="Robertson S."/>
            <person name="Meyer T.E."/>
            <person name="Kyndt J.A."/>
        </authorList>
    </citation>
    <scope>NUCLEOTIDE SEQUENCE [LARGE SCALE GENOMIC DNA]</scope>
    <source>
        <strain evidence="7 8">SP108</strain>
    </source>
</reference>
<feature type="domain" description="Condensation" evidence="5">
    <location>
        <begin position="27"/>
        <end position="279"/>
    </location>
</feature>
<dbReference type="InterPro" id="IPR023213">
    <property type="entry name" value="CAT-like_dom_sf"/>
</dbReference>
<evidence type="ECO:0000259" key="5">
    <source>
        <dbReference type="Pfam" id="PF00668"/>
    </source>
</evidence>
<dbReference type="InterPro" id="IPR042099">
    <property type="entry name" value="ANL_N_sf"/>
</dbReference>
<feature type="domain" description="AMP-dependent synthetase/ligase" evidence="4">
    <location>
        <begin position="870"/>
        <end position="1208"/>
    </location>
</feature>
<dbReference type="RefSeq" id="WP_136909647.1">
    <property type="nucleotide sequence ID" value="NZ_SWJZ01000141.1"/>
</dbReference>
<dbReference type="EMBL" id="SWJZ01000141">
    <property type="protein sequence ID" value="TKD13413.1"/>
    <property type="molecule type" value="Genomic_DNA"/>
</dbReference>
<dbReference type="Pfam" id="PF00668">
    <property type="entry name" value="Condensation"/>
    <property type="match status" value="1"/>
</dbReference>
<evidence type="ECO:0000256" key="2">
    <source>
        <dbReference type="ARBA" id="ARBA00022598"/>
    </source>
</evidence>
<dbReference type="GO" id="GO:0016874">
    <property type="term" value="F:ligase activity"/>
    <property type="evidence" value="ECO:0007669"/>
    <property type="project" value="UniProtKB-KW"/>
</dbReference>
<organism evidence="7 8">
    <name type="scientific">Rhodobacter capsulatus</name>
    <name type="common">Rhodopseudomonas capsulata</name>
    <dbReference type="NCBI Taxonomy" id="1061"/>
    <lineage>
        <taxon>Bacteria</taxon>
        <taxon>Pseudomonadati</taxon>
        <taxon>Pseudomonadota</taxon>
        <taxon>Alphaproteobacteria</taxon>
        <taxon>Rhodobacterales</taxon>
        <taxon>Rhodobacter group</taxon>
        <taxon>Rhodobacter</taxon>
    </lineage>
</organism>
<gene>
    <name evidence="7" type="ORF">FBT96_19640</name>
</gene>
<dbReference type="GO" id="GO:0044550">
    <property type="term" value="P:secondary metabolite biosynthetic process"/>
    <property type="evidence" value="ECO:0007669"/>
    <property type="project" value="TreeGrafter"/>
</dbReference>
<dbReference type="SUPFAM" id="SSF56801">
    <property type="entry name" value="Acetyl-CoA synthetase-like"/>
    <property type="match status" value="1"/>
</dbReference>
<dbReference type="InterPro" id="IPR010071">
    <property type="entry name" value="AA_adenyl_dom"/>
</dbReference>
<dbReference type="GO" id="GO:0005737">
    <property type="term" value="C:cytoplasm"/>
    <property type="evidence" value="ECO:0007669"/>
    <property type="project" value="TreeGrafter"/>
</dbReference>
<evidence type="ECO:0000313" key="8">
    <source>
        <dbReference type="Proteomes" id="UP000310597"/>
    </source>
</evidence>
<dbReference type="Pfam" id="PF00501">
    <property type="entry name" value="AMP-binding"/>
    <property type="match status" value="1"/>
</dbReference>
<dbReference type="InterPro" id="IPR025110">
    <property type="entry name" value="AMP-bd_C"/>
</dbReference>
<evidence type="ECO:0000256" key="3">
    <source>
        <dbReference type="SAM" id="MobiDB-lite"/>
    </source>
</evidence>
<dbReference type="PANTHER" id="PTHR45527">
    <property type="entry name" value="NONRIBOSOMAL PEPTIDE SYNTHETASE"/>
    <property type="match status" value="1"/>
</dbReference>
<name>A0A4U1JKU6_RHOCA</name>
<comment type="caution">
    <text evidence="7">The sequence shown here is derived from an EMBL/GenBank/DDBJ whole genome shotgun (WGS) entry which is preliminary data.</text>
</comment>
<dbReference type="GO" id="GO:0043041">
    <property type="term" value="P:amino acid activation for nonribosomal peptide biosynthetic process"/>
    <property type="evidence" value="ECO:0007669"/>
    <property type="project" value="TreeGrafter"/>
</dbReference>
<dbReference type="NCBIfam" id="TIGR01733">
    <property type="entry name" value="AA-adenyl-dom"/>
    <property type="match status" value="1"/>
</dbReference>
<evidence type="ECO:0000259" key="4">
    <source>
        <dbReference type="Pfam" id="PF00501"/>
    </source>
</evidence>
<dbReference type="Pfam" id="PF13193">
    <property type="entry name" value="AMP-binding_C"/>
    <property type="match status" value="1"/>
</dbReference>
<feature type="compositionally biased region" description="Basic and acidic residues" evidence="3">
    <location>
        <begin position="173"/>
        <end position="186"/>
    </location>
</feature>
<comment type="pathway">
    <text evidence="1">Siderophore biosynthesis.</text>
</comment>
<proteinExistence type="predicted"/>
<feature type="region of interest" description="Disordered" evidence="3">
    <location>
        <begin position="158"/>
        <end position="186"/>
    </location>
</feature>
<evidence type="ECO:0000256" key="1">
    <source>
        <dbReference type="ARBA" id="ARBA00004924"/>
    </source>
</evidence>